<evidence type="ECO:0000259" key="1">
    <source>
        <dbReference type="Pfam" id="PF00561"/>
    </source>
</evidence>
<protein>
    <submittedName>
        <fullName evidence="2">Alpha/beta hydrolase</fullName>
    </submittedName>
</protein>
<dbReference type="PANTHER" id="PTHR43433:SF5">
    <property type="entry name" value="AB HYDROLASE-1 DOMAIN-CONTAINING PROTEIN"/>
    <property type="match status" value="1"/>
</dbReference>
<dbReference type="SUPFAM" id="SSF53474">
    <property type="entry name" value="alpha/beta-Hydrolases"/>
    <property type="match status" value="1"/>
</dbReference>
<sequence>MSNGEKIIEANGVDLCVQTFGKPDDPAILLIHGASASMLWWEAELCERLAAAGRYVIRFDNRDTGHSTNYPPGRPEYSLPDMATDAIGILDALGVDRAHLVGRSMAGAIALVAADQYADRVASLTLVSTTTGDHDLPPMSSDFIEYTSSGGPNPEDREAVVEFIVGLQQRYSGPSVYFDEGSARALAEADVDRTDNVAACLVNHFVIDTGSRIDFGSVAKPTLVVHGELDPIFPVEHGQALQKAIPGANLLVLEKAGHEVPPQTWDVFVAALVEHTAG</sequence>
<dbReference type="PANTHER" id="PTHR43433">
    <property type="entry name" value="HYDROLASE, ALPHA/BETA FOLD FAMILY PROTEIN"/>
    <property type="match status" value="1"/>
</dbReference>
<dbReference type="RefSeq" id="WP_203222821.1">
    <property type="nucleotide sequence ID" value="NZ_JAETXL010000006.1"/>
</dbReference>
<dbReference type="Pfam" id="PF00561">
    <property type="entry name" value="Abhydrolase_1"/>
    <property type="match status" value="1"/>
</dbReference>
<dbReference type="InterPro" id="IPR050471">
    <property type="entry name" value="AB_hydrolase"/>
</dbReference>
<evidence type="ECO:0000313" key="3">
    <source>
        <dbReference type="Proteomes" id="UP000661193"/>
    </source>
</evidence>
<dbReference type="Gene3D" id="3.40.50.1820">
    <property type="entry name" value="alpha/beta hydrolase"/>
    <property type="match status" value="1"/>
</dbReference>
<dbReference type="InterPro" id="IPR000073">
    <property type="entry name" value="AB_hydrolase_1"/>
</dbReference>
<accession>A0ABS1UPS0</accession>
<reference evidence="2 3" key="1">
    <citation type="submission" date="2021-01" db="EMBL/GenBank/DDBJ databases">
        <title>Genome sequencing of Micromonospora fiedleri MG-37.</title>
        <authorList>
            <person name="Moreland P.E.J."/>
            <person name="Stach J.E.M."/>
        </authorList>
    </citation>
    <scope>NUCLEOTIDE SEQUENCE [LARGE SCALE GENOMIC DNA]</scope>
    <source>
        <strain evidence="2 3">MG-37</strain>
    </source>
</reference>
<organism evidence="2 3">
    <name type="scientific">Micromonospora fiedleri</name>
    <dbReference type="NCBI Taxonomy" id="1157498"/>
    <lineage>
        <taxon>Bacteria</taxon>
        <taxon>Bacillati</taxon>
        <taxon>Actinomycetota</taxon>
        <taxon>Actinomycetes</taxon>
        <taxon>Micromonosporales</taxon>
        <taxon>Micromonosporaceae</taxon>
        <taxon>Micromonospora</taxon>
    </lineage>
</organism>
<feature type="domain" description="AB hydrolase-1" evidence="1">
    <location>
        <begin position="26"/>
        <end position="260"/>
    </location>
</feature>
<dbReference type="InterPro" id="IPR029058">
    <property type="entry name" value="AB_hydrolase_fold"/>
</dbReference>
<dbReference type="EMBL" id="JAETXL010000006">
    <property type="protein sequence ID" value="MBL6278343.1"/>
    <property type="molecule type" value="Genomic_DNA"/>
</dbReference>
<dbReference type="Proteomes" id="UP000661193">
    <property type="component" value="Unassembled WGS sequence"/>
</dbReference>
<gene>
    <name evidence="2" type="ORF">JMF97_19470</name>
</gene>
<evidence type="ECO:0000313" key="2">
    <source>
        <dbReference type="EMBL" id="MBL6278343.1"/>
    </source>
</evidence>
<keyword evidence="2" id="KW-0378">Hydrolase</keyword>
<dbReference type="PRINTS" id="PR00111">
    <property type="entry name" value="ABHYDROLASE"/>
</dbReference>
<dbReference type="GO" id="GO:0016787">
    <property type="term" value="F:hydrolase activity"/>
    <property type="evidence" value="ECO:0007669"/>
    <property type="project" value="UniProtKB-KW"/>
</dbReference>
<name>A0ABS1UPS0_9ACTN</name>
<keyword evidence="3" id="KW-1185">Reference proteome</keyword>
<comment type="caution">
    <text evidence="2">The sequence shown here is derived from an EMBL/GenBank/DDBJ whole genome shotgun (WGS) entry which is preliminary data.</text>
</comment>
<proteinExistence type="predicted"/>